<accession>A0A6J7WT83</accession>
<dbReference type="EMBL" id="LR798275">
    <property type="protein sequence ID" value="CAB5219354.1"/>
    <property type="molecule type" value="Genomic_DNA"/>
</dbReference>
<organism evidence="3">
    <name type="scientific">uncultured Caudovirales phage</name>
    <dbReference type="NCBI Taxonomy" id="2100421"/>
    <lineage>
        <taxon>Viruses</taxon>
        <taxon>Duplodnaviria</taxon>
        <taxon>Heunggongvirae</taxon>
        <taxon>Uroviricota</taxon>
        <taxon>Caudoviricetes</taxon>
        <taxon>Peduoviridae</taxon>
        <taxon>Maltschvirus</taxon>
        <taxon>Maltschvirus maltsch</taxon>
    </lineage>
</organism>
<name>A0A6J7WT83_9CAUD</name>
<feature type="region of interest" description="Disordered" evidence="1">
    <location>
        <begin position="1"/>
        <end position="60"/>
    </location>
</feature>
<gene>
    <name evidence="2" type="ORF">UFOVP113_72</name>
    <name evidence="3" type="ORF">UFOVP225_59</name>
</gene>
<evidence type="ECO:0000256" key="1">
    <source>
        <dbReference type="SAM" id="MobiDB-lite"/>
    </source>
</evidence>
<evidence type="ECO:0000313" key="3">
    <source>
        <dbReference type="EMBL" id="CAB5219354.1"/>
    </source>
</evidence>
<sequence length="60" mass="7155">MEPKDSPFSKIVNFTRRRAQKRDEQISQSTPFGPMDNRTPNRIKHQEVKNLEEQAKKEEQ</sequence>
<feature type="compositionally biased region" description="Basic and acidic residues" evidence="1">
    <location>
        <begin position="44"/>
        <end position="60"/>
    </location>
</feature>
<reference evidence="3" key="1">
    <citation type="submission" date="2020-05" db="EMBL/GenBank/DDBJ databases">
        <authorList>
            <person name="Chiriac C."/>
            <person name="Salcher M."/>
            <person name="Ghai R."/>
            <person name="Kavagutti S V."/>
        </authorList>
    </citation>
    <scope>NUCLEOTIDE SEQUENCE</scope>
</reference>
<dbReference type="EMBL" id="LR796231">
    <property type="protein sequence ID" value="CAB4128692.1"/>
    <property type="molecule type" value="Genomic_DNA"/>
</dbReference>
<evidence type="ECO:0000313" key="2">
    <source>
        <dbReference type="EMBL" id="CAB4128692.1"/>
    </source>
</evidence>
<protein>
    <submittedName>
        <fullName evidence="3">Uncharacterized protein</fullName>
    </submittedName>
</protein>
<proteinExistence type="predicted"/>